<protein>
    <recommendedName>
        <fullName evidence="5">L-lysine 2,3-aminomutase</fullName>
    </recommendedName>
    <alternativeName>
        <fullName evidence="13">EF-P post-translational modification enzyme B</fullName>
    </alternativeName>
</protein>
<dbReference type="SFLD" id="SFLDS00029">
    <property type="entry name" value="Radical_SAM"/>
    <property type="match status" value="1"/>
</dbReference>
<dbReference type="NCBIfam" id="TIGR03821">
    <property type="entry name" value="EFP_modif_epmB"/>
    <property type="match status" value="1"/>
</dbReference>
<evidence type="ECO:0000259" key="14">
    <source>
        <dbReference type="PROSITE" id="PS51918"/>
    </source>
</evidence>
<evidence type="ECO:0000256" key="7">
    <source>
        <dbReference type="ARBA" id="ARBA00022691"/>
    </source>
</evidence>
<keyword evidence="11" id="KW-0411">Iron-sulfur</keyword>
<dbReference type="PANTHER" id="PTHR30538">
    <property type="entry name" value="LYSINE 2,3-AMINOMUTASE-RELATED"/>
    <property type="match status" value="1"/>
</dbReference>
<comment type="caution">
    <text evidence="15">The sequence shown here is derived from an EMBL/GenBank/DDBJ whole genome shotgun (WGS) entry which is preliminary data.</text>
</comment>
<evidence type="ECO:0000256" key="9">
    <source>
        <dbReference type="ARBA" id="ARBA00022898"/>
    </source>
</evidence>
<dbReference type="InterPro" id="IPR007197">
    <property type="entry name" value="rSAM"/>
</dbReference>
<dbReference type="PANTHER" id="PTHR30538:SF1">
    <property type="entry name" value="L-LYSINE 2,3-AMINOMUTASE"/>
    <property type="match status" value="1"/>
</dbReference>
<dbReference type="InterPro" id="IPR022462">
    <property type="entry name" value="EpmB"/>
</dbReference>
<evidence type="ECO:0000313" key="15">
    <source>
        <dbReference type="EMBL" id="MDQ0011087.1"/>
    </source>
</evidence>
<dbReference type="Pfam" id="PF04055">
    <property type="entry name" value="Radical_SAM"/>
    <property type="match status" value="1"/>
</dbReference>
<evidence type="ECO:0000256" key="4">
    <source>
        <dbReference type="ARBA" id="ARBA00008703"/>
    </source>
</evidence>
<dbReference type="InterPro" id="IPR058240">
    <property type="entry name" value="rSAM_sf"/>
</dbReference>
<feature type="domain" description="Radical SAM core" evidence="14">
    <location>
        <begin position="107"/>
        <end position="330"/>
    </location>
</feature>
<sequence length="341" mass="37462">MITASPTSRLSPPLPGWRELWRDAITDAGELLAAVGLGHRSDLLPPDDAGFPLRVPRGFVARMRHGDPFDPLLLQVLPRVAEHDVAEGFAIDAVGDMAARAGHGLLHKYDGRALLIASGSCAVNCRYCFRRHFPYGEEIAAAAQWREALAHVRADTSIRELILSGGDPLSLSTHKLQELTRGLADLPHVIRLRIHTRLPVVLPERVDEVFTEWLATLPLQKVVVLHANHAHEFDDAVDAACGRLRAAGATLLNQSVLLRGVNDDADALVHLCERSFAAGVLPYYLHQLDRVQGAAHFEVDDDRALALMGELRTRLPGFLVPRLVRELQGDASKRPIADFAR</sequence>
<dbReference type="EMBL" id="JAUSSK010000005">
    <property type="protein sequence ID" value="MDQ0011087.1"/>
    <property type="molecule type" value="Genomic_DNA"/>
</dbReference>
<dbReference type="NCBIfam" id="TIGR00238">
    <property type="entry name" value="KamA family radical SAM protein"/>
    <property type="match status" value="1"/>
</dbReference>
<dbReference type="InterPro" id="IPR013785">
    <property type="entry name" value="Aldolase_TIM"/>
</dbReference>
<evidence type="ECO:0000256" key="3">
    <source>
        <dbReference type="ARBA" id="ARBA00001966"/>
    </source>
</evidence>
<evidence type="ECO:0000256" key="8">
    <source>
        <dbReference type="ARBA" id="ARBA00022723"/>
    </source>
</evidence>
<dbReference type="CDD" id="cd01335">
    <property type="entry name" value="Radical_SAM"/>
    <property type="match status" value="1"/>
</dbReference>
<dbReference type="Gene3D" id="3.20.20.70">
    <property type="entry name" value="Aldolase class I"/>
    <property type="match status" value="1"/>
</dbReference>
<dbReference type="InterPro" id="IPR003739">
    <property type="entry name" value="Lys_aminomutase/Glu_NH3_mut"/>
</dbReference>
<dbReference type="SFLD" id="SFLDF00314">
    <property type="entry name" value="L-lysine_2_3-aminomutase_(yjeK"/>
    <property type="match status" value="1"/>
</dbReference>
<dbReference type="Proteomes" id="UP001237737">
    <property type="component" value="Unassembled WGS sequence"/>
</dbReference>
<evidence type="ECO:0000256" key="10">
    <source>
        <dbReference type="ARBA" id="ARBA00023004"/>
    </source>
</evidence>
<evidence type="ECO:0000256" key="13">
    <source>
        <dbReference type="ARBA" id="ARBA00030756"/>
    </source>
</evidence>
<dbReference type="SUPFAM" id="SSF102114">
    <property type="entry name" value="Radical SAM enzymes"/>
    <property type="match status" value="1"/>
</dbReference>
<keyword evidence="16" id="KW-1185">Reference proteome</keyword>
<dbReference type="RefSeq" id="WP_306851324.1">
    <property type="nucleotide sequence ID" value="NZ_JAUSSK010000005.1"/>
</dbReference>
<keyword evidence="6" id="KW-0004">4Fe-4S</keyword>
<evidence type="ECO:0000313" key="16">
    <source>
        <dbReference type="Proteomes" id="UP001237737"/>
    </source>
</evidence>
<evidence type="ECO:0000256" key="1">
    <source>
        <dbReference type="ARBA" id="ARBA00001352"/>
    </source>
</evidence>
<comment type="similarity">
    <text evidence="4">Belongs to the radical SAM superfamily. KamA family.</text>
</comment>
<comment type="cofactor">
    <cofactor evidence="2">
        <name>pyridoxal 5'-phosphate</name>
        <dbReference type="ChEBI" id="CHEBI:597326"/>
    </cofactor>
</comment>
<evidence type="ECO:0000256" key="11">
    <source>
        <dbReference type="ARBA" id="ARBA00023014"/>
    </source>
</evidence>
<keyword evidence="12" id="KW-0413">Isomerase</keyword>
<keyword evidence="8" id="KW-0479">Metal-binding</keyword>
<reference evidence="15 16" key="1">
    <citation type="submission" date="2023-07" db="EMBL/GenBank/DDBJ databases">
        <title>Sorghum-associated microbial communities from plants grown in Nebraska, USA.</title>
        <authorList>
            <person name="Schachtman D."/>
        </authorList>
    </citation>
    <scope>NUCLEOTIDE SEQUENCE [LARGE SCALE GENOMIC DNA]</scope>
    <source>
        <strain evidence="15 16">CC60</strain>
    </source>
</reference>
<evidence type="ECO:0000256" key="12">
    <source>
        <dbReference type="ARBA" id="ARBA00023235"/>
    </source>
</evidence>
<comment type="catalytic activity">
    <reaction evidence="1">
        <text>L-lysine = D-beta-lysine</text>
        <dbReference type="Rhea" id="RHEA:44148"/>
        <dbReference type="ChEBI" id="CHEBI:32551"/>
        <dbReference type="ChEBI" id="CHEBI:84138"/>
    </reaction>
</comment>
<keyword evidence="10" id="KW-0408">Iron</keyword>
<evidence type="ECO:0000256" key="2">
    <source>
        <dbReference type="ARBA" id="ARBA00001933"/>
    </source>
</evidence>
<dbReference type="PROSITE" id="PS51918">
    <property type="entry name" value="RADICAL_SAM"/>
    <property type="match status" value="1"/>
</dbReference>
<accession>A0ABT9T1G3</accession>
<gene>
    <name evidence="15" type="ORF">J2T07_003297</name>
</gene>
<dbReference type="SFLD" id="SFLDG01070">
    <property type="entry name" value="PLP-dependent"/>
    <property type="match status" value="1"/>
</dbReference>
<evidence type="ECO:0000256" key="5">
    <source>
        <dbReference type="ARBA" id="ARBA00022363"/>
    </source>
</evidence>
<proteinExistence type="inferred from homology"/>
<evidence type="ECO:0000256" key="6">
    <source>
        <dbReference type="ARBA" id="ARBA00022485"/>
    </source>
</evidence>
<keyword evidence="9" id="KW-0663">Pyridoxal phosphate</keyword>
<organism evidence="15 16">
    <name type="scientific">Luteibacter jiangsuensis</name>
    <dbReference type="NCBI Taxonomy" id="637577"/>
    <lineage>
        <taxon>Bacteria</taxon>
        <taxon>Pseudomonadati</taxon>
        <taxon>Pseudomonadota</taxon>
        <taxon>Gammaproteobacteria</taxon>
        <taxon>Lysobacterales</taxon>
        <taxon>Rhodanobacteraceae</taxon>
        <taxon>Luteibacter</taxon>
    </lineage>
</organism>
<name>A0ABT9T1G3_9GAMM</name>
<comment type="cofactor">
    <cofactor evidence="3">
        <name>[4Fe-4S] cluster</name>
        <dbReference type="ChEBI" id="CHEBI:49883"/>
    </cofactor>
</comment>
<dbReference type="PIRSF" id="PIRSF004911">
    <property type="entry name" value="DUF160"/>
    <property type="match status" value="1"/>
</dbReference>
<keyword evidence="7" id="KW-0949">S-adenosyl-L-methionine</keyword>